<comment type="caution">
    <text evidence="2">The sequence shown here is derived from an EMBL/GenBank/DDBJ whole genome shotgun (WGS) entry which is preliminary data.</text>
</comment>
<feature type="transmembrane region" description="Helical" evidence="1">
    <location>
        <begin position="21"/>
        <end position="38"/>
    </location>
</feature>
<name>A0A1G2EPB0_9BACT</name>
<dbReference type="GO" id="GO:0016020">
    <property type="term" value="C:membrane"/>
    <property type="evidence" value="ECO:0007669"/>
    <property type="project" value="InterPro"/>
</dbReference>
<protein>
    <recommendedName>
        <fullName evidence="4">MtN3 and saliva related transmembrane protein</fullName>
    </recommendedName>
</protein>
<evidence type="ECO:0000313" key="3">
    <source>
        <dbReference type="Proteomes" id="UP000177740"/>
    </source>
</evidence>
<keyword evidence="1" id="KW-0472">Membrane</keyword>
<feature type="transmembrane region" description="Helical" evidence="1">
    <location>
        <begin position="44"/>
        <end position="61"/>
    </location>
</feature>
<dbReference type="EMBL" id="MHMM01000010">
    <property type="protein sequence ID" value="OGZ27211.1"/>
    <property type="molecule type" value="Genomic_DNA"/>
</dbReference>
<sequence>MLPQIVKSWKSGKTGDLSWGMAFLYFANCCLWLIYGLLIASLPMIMANGAGVAISLVQLFLKKKFG</sequence>
<keyword evidence="1" id="KW-0812">Transmembrane</keyword>
<accession>A0A1G2EPB0</accession>
<dbReference type="AlphaFoldDB" id="A0A1G2EPB0"/>
<evidence type="ECO:0000256" key="1">
    <source>
        <dbReference type="SAM" id="Phobius"/>
    </source>
</evidence>
<dbReference type="InterPro" id="IPR004316">
    <property type="entry name" value="SWEET_rpt"/>
</dbReference>
<reference evidence="2 3" key="1">
    <citation type="journal article" date="2016" name="Nat. Commun.">
        <title>Thousands of microbial genomes shed light on interconnected biogeochemical processes in an aquifer system.</title>
        <authorList>
            <person name="Anantharaman K."/>
            <person name="Brown C.T."/>
            <person name="Hug L.A."/>
            <person name="Sharon I."/>
            <person name="Castelle C.J."/>
            <person name="Probst A.J."/>
            <person name="Thomas B.C."/>
            <person name="Singh A."/>
            <person name="Wilkins M.J."/>
            <person name="Karaoz U."/>
            <person name="Brodie E.L."/>
            <person name="Williams K.H."/>
            <person name="Hubbard S.S."/>
            <person name="Banfield J.F."/>
        </authorList>
    </citation>
    <scope>NUCLEOTIDE SEQUENCE [LARGE SCALE GENOMIC DNA]</scope>
</reference>
<evidence type="ECO:0008006" key="4">
    <source>
        <dbReference type="Google" id="ProtNLM"/>
    </source>
</evidence>
<dbReference type="Proteomes" id="UP000177740">
    <property type="component" value="Unassembled WGS sequence"/>
</dbReference>
<organism evidence="2 3">
    <name type="scientific">Candidatus Nealsonbacteria bacterium RIFOXYB1_FULL_40_15</name>
    <dbReference type="NCBI Taxonomy" id="1801677"/>
    <lineage>
        <taxon>Bacteria</taxon>
        <taxon>Candidatus Nealsoniibacteriota</taxon>
    </lineage>
</organism>
<proteinExistence type="predicted"/>
<evidence type="ECO:0000313" key="2">
    <source>
        <dbReference type="EMBL" id="OGZ27211.1"/>
    </source>
</evidence>
<gene>
    <name evidence="2" type="ORF">A2365_00675</name>
</gene>
<dbReference type="STRING" id="1801677.A2365_00675"/>
<dbReference type="Pfam" id="PF03083">
    <property type="entry name" value="MtN3_slv"/>
    <property type="match status" value="1"/>
</dbReference>
<keyword evidence="1" id="KW-1133">Transmembrane helix</keyword>
<dbReference type="Gene3D" id="1.20.1280.290">
    <property type="match status" value="1"/>
</dbReference>